<reference evidence="4 5" key="1">
    <citation type="submission" date="2023-09" db="EMBL/GenBank/DDBJ databases">
        <title>Pangenome analysis of Batrachochytrium dendrobatidis and related Chytrids.</title>
        <authorList>
            <person name="Yacoub M.N."/>
            <person name="Stajich J.E."/>
            <person name="James T.Y."/>
        </authorList>
    </citation>
    <scope>NUCLEOTIDE SEQUENCE [LARGE SCALE GENOMIC DNA]</scope>
    <source>
        <strain evidence="4 5">JEL0888</strain>
    </source>
</reference>
<dbReference type="Pfam" id="PF17830">
    <property type="entry name" value="STI1-HOP_DP"/>
    <property type="match status" value="1"/>
</dbReference>
<evidence type="ECO:0000259" key="3">
    <source>
        <dbReference type="Pfam" id="PF17830"/>
    </source>
</evidence>
<keyword evidence="5" id="KW-1185">Reference proteome</keyword>
<dbReference type="InterPro" id="IPR041243">
    <property type="entry name" value="STI1/HOP_DP"/>
</dbReference>
<evidence type="ECO:0000256" key="2">
    <source>
        <dbReference type="SAM" id="MobiDB-lite"/>
    </source>
</evidence>
<name>A0ABR4N7M1_9FUNG</name>
<comment type="caution">
    <text evidence="4">The sequence shown here is derived from an EMBL/GenBank/DDBJ whole genome shotgun (WGS) entry which is preliminary data.</text>
</comment>
<protein>
    <recommendedName>
        <fullName evidence="3">STI1/HOP DP domain-containing protein</fullName>
    </recommendedName>
</protein>
<accession>A0ABR4N7M1</accession>
<evidence type="ECO:0000313" key="4">
    <source>
        <dbReference type="EMBL" id="KAL2915528.1"/>
    </source>
</evidence>
<keyword evidence="1" id="KW-0677">Repeat</keyword>
<evidence type="ECO:0000256" key="1">
    <source>
        <dbReference type="ARBA" id="ARBA00022737"/>
    </source>
</evidence>
<dbReference type="EMBL" id="JADGIZ020000023">
    <property type="protein sequence ID" value="KAL2915528.1"/>
    <property type="molecule type" value="Genomic_DNA"/>
</dbReference>
<evidence type="ECO:0000313" key="5">
    <source>
        <dbReference type="Proteomes" id="UP001527925"/>
    </source>
</evidence>
<feature type="compositionally biased region" description="Low complexity" evidence="2">
    <location>
        <begin position="35"/>
        <end position="65"/>
    </location>
</feature>
<dbReference type="Gene3D" id="1.10.260.100">
    <property type="match status" value="2"/>
</dbReference>
<feature type="region of interest" description="Disordered" evidence="2">
    <location>
        <begin position="21"/>
        <end position="152"/>
    </location>
</feature>
<organism evidence="4 5">
    <name type="scientific">Polyrhizophydium stewartii</name>
    <dbReference type="NCBI Taxonomy" id="2732419"/>
    <lineage>
        <taxon>Eukaryota</taxon>
        <taxon>Fungi</taxon>
        <taxon>Fungi incertae sedis</taxon>
        <taxon>Chytridiomycota</taxon>
        <taxon>Chytridiomycota incertae sedis</taxon>
        <taxon>Chytridiomycetes</taxon>
        <taxon>Rhizophydiales</taxon>
        <taxon>Rhizophydiales incertae sedis</taxon>
        <taxon>Polyrhizophydium</taxon>
    </lineage>
</organism>
<gene>
    <name evidence="4" type="ORF">HK105_204930</name>
</gene>
<sequence length="344" mass="35817">MNADDAPPPLEDLAHLFSAPSRASAAPSLAPPVKAPGVATRHTTQTAVATAAPAALPAQHAAPAASSEFGGLRRGFLSAPTRSKAPVAPPARTPPAGKKPLLTVRTTGPGPGPSKLSQAISPSTPTPTPTPTSSAPHGSSDADADPPMITASNAQPSLVDSLRNMFITDSGRSPPWATPRFWARVESSPTLSRAMADPRFAAAASDLAQSPQHAFSKHAAENPQFLAALRELAGILGEEMIATADDMDRAAAAIAAENERAFVPGPPPPPPIPDDLPEHEKKLIARVMADPELQSIFKDPQMQRMLAQIKQTPPLLGHMLATAPPDLIARLNKLIDCGFLHVES</sequence>
<dbReference type="Proteomes" id="UP001527925">
    <property type="component" value="Unassembled WGS sequence"/>
</dbReference>
<feature type="domain" description="STI1/HOP DP" evidence="3">
    <location>
        <begin position="282"/>
        <end position="328"/>
    </location>
</feature>
<proteinExistence type="predicted"/>